<evidence type="ECO:0000256" key="2">
    <source>
        <dbReference type="ARBA" id="ARBA00022840"/>
    </source>
</evidence>
<sequence>MNKEILRMEEIESYLGGKKILSGARLNLFQNEIIGIIGVNYSGKSTLIGGIAGFYPYAAGRSYLNEESIRITSIEQARKAGIFYIQKQSSLIEDFTILENLFLTVKEKTVLINKKEVRNQCLEIMELLEIQADITDKVGTLSFKNRILVEIAKAIVYDVRILVMDDVLNGMSQEALKWFSKLFYILRSLRISIILVETTLRCLKPYCDRLFIMRDGKTAAVLDKKHLKEDEIISYMIGYPLNEREEGIRAVPKELSRLENLLEFSGVYFENILHGLDFKVTKGSITGMLNVNKNSGKAVERLLMGLGCADKGEIIFDGKMMLLKSTEQALQAGIAVVPEDDRIFWEFSIEENIMMSALKMNRGLAGRLNRGELKYISGELFSDYMKSACPYCTLDSCVPESRLAQKKIALCRVLASDPALIVLVNPAQTIDVISKDSIYADIMTLKAKGKTVLLITSDIKEMFDVCDRIIVVNQGKTKATFSVTDGNRDQLLQSYGESLRDI</sequence>
<dbReference type="RefSeq" id="WP_138002271.1">
    <property type="nucleotide sequence ID" value="NZ_QGQD01000039.1"/>
</dbReference>
<organism evidence="4 5">
    <name type="scientific">Robinsoniella peoriensis</name>
    <dbReference type="NCBI Taxonomy" id="180332"/>
    <lineage>
        <taxon>Bacteria</taxon>
        <taxon>Bacillati</taxon>
        <taxon>Bacillota</taxon>
        <taxon>Clostridia</taxon>
        <taxon>Lachnospirales</taxon>
        <taxon>Lachnospiraceae</taxon>
        <taxon>Robinsoniella</taxon>
    </lineage>
</organism>
<dbReference type="PANTHER" id="PTHR43790:SF8">
    <property type="entry name" value="SUGAR ABC TRANSPORTER ATP-BINDING PROTEIN"/>
    <property type="match status" value="1"/>
</dbReference>
<evidence type="ECO:0000256" key="1">
    <source>
        <dbReference type="ARBA" id="ARBA00022741"/>
    </source>
</evidence>
<evidence type="ECO:0000259" key="3">
    <source>
        <dbReference type="PROSITE" id="PS50893"/>
    </source>
</evidence>
<dbReference type="PANTHER" id="PTHR43790">
    <property type="entry name" value="CARBOHYDRATE TRANSPORT ATP-BINDING PROTEIN MG119-RELATED"/>
    <property type="match status" value="1"/>
</dbReference>
<reference evidence="4 5" key="1">
    <citation type="journal article" date="2019" name="Anaerobe">
        <title>Detection of Robinsoniella peoriensis in multiple bone samples of a trauma patient.</title>
        <authorList>
            <person name="Schrottner P."/>
            <person name="Hartwich K."/>
            <person name="Bunk B."/>
            <person name="Schober I."/>
            <person name="Helbig S."/>
            <person name="Rudolph W.W."/>
            <person name="Gunzer F."/>
        </authorList>
    </citation>
    <scope>NUCLEOTIDE SEQUENCE [LARGE SCALE GENOMIC DNA]</scope>
    <source>
        <strain evidence="4 5">DSM 106044</strain>
    </source>
</reference>
<evidence type="ECO:0000313" key="5">
    <source>
        <dbReference type="Proteomes" id="UP000306509"/>
    </source>
</evidence>
<keyword evidence="2 4" id="KW-0067">ATP-binding</keyword>
<keyword evidence="1" id="KW-0547">Nucleotide-binding</keyword>
<protein>
    <submittedName>
        <fullName evidence="4">Xylose import ATP-binding protein XylG</fullName>
        <ecNumber evidence="4">3.6.3.17</ecNumber>
    </submittedName>
</protein>
<keyword evidence="4" id="KW-0378">Hydrolase</keyword>
<dbReference type="Gene3D" id="3.40.50.300">
    <property type="entry name" value="P-loop containing nucleotide triphosphate hydrolases"/>
    <property type="match status" value="2"/>
</dbReference>
<dbReference type="Proteomes" id="UP000306509">
    <property type="component" value="Unassembled WGS sequence"/>
</dbReference>
<dbReference type="AlphaFoldDB" id="A0A4U8QAZ0"/>
<dbReference type="InterPro" id="IPR050107">
    <property type="entry name" value="ABC_carbohydrate_import_ATPase"/>
</dbReference>
<gene>
    <name evidence="4" type="primary">xylG_3</name>
    <name evidence="4" type="ORF">DSM106044_01697</name>
</gene>
<dbReference type="SUPFAM" id="SSF52540">
    <property type="entry name" value="P-loop containing nucleoside triphosphate hydrolases"/>
    <property type="match status" value="2"/>
</dbReference>
<feature type="domain" description="ABC transporter" evidence="3">
    <location>
        <begin position="6"/>
        <end position="240"/>
    </location>
</feature>
<dbReference type="EC" id="3.6.3.17" evidence="4"/>
<proteinExistence type="predicted"/>
<dbReference type="GO" id="GO:0016887">
    <property type="term" value="F:ATP hydrolysis activity"/>
    <property type="evidence" value="ECO:0007669"/>
    <property type="project" value="InterPro"/>
</dbReference>
<dbReference type="InterPro" id="IPR027417">
    <property type="entry name" value="P-loop_NTPase"/>
</dbReference>
<dbReference type="Pfam" id="PF00005">
    <property type="entry name" value="ABC_tran"/>
    <property type="match status" value="1"/>
</dbReference>
<keyword evidence="5" id="KW-1185">Reference proteome</keyword>
<name>A0A4U8QAZ0_9FIRM</name>
<comment type="caution">
    <text evidence="4">The sequence shown here is derived from an EMBL/GenBank/DDBJ whole genome shotgun (WGS) entry which is preliminary data.</text>
</comment>
<evidence type="ECO:0000313" key="4">
    <source>
        <dbReference type="EMBL" id="TLD01423.1"/>
    </source>
</evidence>
<accession>A0A4U8QAZ0</accession>
<dbReference type="InterPro" id="IPR003439">
    <property type="entry name" value="ABC_transporter-like_ATP-bd"/>
</dbReference>
<dbReference type="GO" id="GO:0005524">
    <property type="term" value="F:ATP binding"/>
    <property type="evidence" value="ECO:0007669"/>
    <property type="project" value="UniProtKB-KW"/>
</dbReference>
<dbReference type="STRING" id="180332.GCA_000797495_02269"/>
<dbReference type="PROSITE" id="PS50893">
    <property type="entry name" value="ABC_TRANSPORTER_2"/>
    <property type="match status" value="2"/>
</dbReference>
<dbReference type="EMBL" id="QGQD01000039">
    <property type="protein sequence ID" value="TLD01423.1"/>
    <property type="molecule type" value="Genomic_DNA"/>
</dbReference>
<feature type="domain" description="ABC transporter" evidence="3">
    <location>
        <begin position="256"/>
        <end position="499"/>
    </location>
</feature>